<evidence type="ECO:0000256" key="5">
    <source>
        <dbReference type="ARBA" id="ARBA00022840"/>
    </source>
</evidence>
<evidence type="ECO:0000256" key="1">
    <source>
        <dbReference type="ARBA" id="ARBA00022490"/>
    </source>
</evidence>
<dbReference type="NCBIfam" id="NF004630">
    <property type="entry name" value="PRK05974.1"/>
    <property type="match status" value="1"/>
</dbReference>
<dbReference type="Gene3D" id="3.30.1280.10">
    <property type="entry name" value="Phosphoribosylformylglycinamidine synthase subunit PurS"/>
    <property type="match status" value="1"/>
</dbReference>
<keyword evidence="2 6" id="KW-0436">Ligase</keyword>
<comment type="catalytic activity">
    <reaction evidence="6">
        <text>N(2)-formyl-N(1)-(5-phospho-beta-D-ribosyl)glycinamide + L-glutamine + ATP + H2O = 2-formamido-N(1)-(5-O-phospho-beta-D-ribosyl)acetamidine + L-glutamate + ADP + phosphate + H(+)</text>
        <dbReference type="Rhea" id="RHEA:17129"/>
        <dbReference type="ChEBI" id="CHEBI:15377"/>
        <dbReference type="ChEBI" id="CHEBI:15378"/>
        <dbReference type="ChEBI" id="CHEBI:29985"/>
        <dbReference type="ChEBI" id="CHEBI:30616"/>
        <dbReference type="ChEBI" id="CHEBI:43474"/>
        <dbReference type="ChEBI" id="CHEBI:58359"/>
        <dbReference type="ChEBI" id="CHEBI:147286"/>
        <dbReference type="ChEBI" id="CHEBI:147287"/>
        <dbReference type="ChEBI" id="CHEBI:456216"/>
        <dbReference type="EC" id="6.3.5.3"/>
    </reaction>
</comment>
<evidence type="ECO:0000256" key="2">
    <source>
        <dbReference type="ARBA" id="ARBA00022598"/>
    </source>
</evidence>
<name>A0A271J157_9BACT</name>
<dbReference type="RefSeq" id="WP_095510714.1">
    <property type="nucleotide sequence ID" value="NZ_MQWD01000001.1"/>
</dbReference>
<comment type="subcellular location">
    <subcellularLocation>
        <location evidence="6">Cytoplasm</location>
    </subcellularLocation>
</comment>
<dbReference type="HAMAP" id="MF_01926">
    <property type="entry name" value="PurS"/>
    <property type="match status" value="1"/>
</dbReference>
<organism evidence="7 8">
    <name type="scientific">Rubrivirga marina</name>
    <dbReference type="NCBI Taxonomy" id="1196024"/>
    <lineage>
        <taxon>Bacteria</taxon>
        <taxon>Pseudomonadati</taxon>
        <taxon>Rhodothermota</taxon>
        <taxon>Rhodothermia</taxon>
        <taxon>Rhodothermales</taxon>
        <taxon>Rubricoccaceae</taxon>
        <taxon>Rubrivirga</taxon>
    </lineage>
</organism>
<sequence length="88" mass="9615">MYTAHVRVTLRPSILDPQGKAIRAAVRDLGMPSVQDVRTGKFFEMKVEAESAELAEATVRQACEKLLANPVTEDFTILALVPTETEAA</sequence>
<dbReference type="Proteomes" id="UP000216339">
    <property type="component" value="Unassembled WGS sequence"/>
</dbReference>
<comment type="function">
    <text evidence="6">Part of the phosphoribosylformylglycinamidine synthase complex involved in the purines biosynthetic pathway. Catalyzes the ATP-dependent conversion of formylglycinamide ribonucleotide (FGAR) and glutamine to yield formylglycinamidine ribonucleotide (FGAM) and glutamate. The FGAM synthase complex is composed of three subunits. PurQ produces an ammonia molecule by converting glutamine to glutamate. PurL transfers the ammonia molecule to FGAR to form FGAM in an ATP-dependent manner. PurS interacts with PurQ and PurL and is thought to assist in the transfer of the ammonia molecule from PurQ to PurL.</text>
</comment>
<dbReference type="UniPathway" id="UPA00074">
    <property type="reaction ID" value="UER00128"/>
</dbReference>
<proteinExistence type="inferred from homology"/>
<reference evidence="7 8" key="1">
    <citation type="submission" date="2016-11" db="EMBL/GenBank/DDBJ databases">
        <title>Study of marine rhodopsin-containing bacteria.</title>
        <authorList>
            <person name="Yoshizawa S."/>
            <person name="Kumagai Y."/>
            <person name="Kogure K."/>
        </authorList>
    </citation>
    <scope>NUCLEOTIDE SEQUENCE [LARGE SCALE GENOMIC DNA]</scope>
    <source>
        <strain evidence="7 8">SAORIC-28</strain>
    </source>
</reference>
<keyword evidence="4 6" id="KW-0658">Purine biosynthesis</keyword>
<keyword evidence="3 6" id="KW-0547">Nucleotide-binding</keyword>
<keyword evidence="1 6" id="KW-0963">Cytoplasm</keyword>
<dbReference type="GO" id="GO:0005524">
    <property type="term" value="F:ATP binding"/>
    <property type="evidence" value="ECO:0007669"/>
    <property type="project" value="UniProtKB-UniRule"/>
</dbReference>
<dbReference type="GO" id="GO:0004642">
    <property type="term" value="F:phosphoribosylformylglycinamidine synthase activity"/>
    <property type="evidence" value="ECO:0007669"/>
    <property type="project" value="UniProtKB-UniRule"/>
</dbReference>
<accession>A0A271J157</accession>
<comment type="subunit">
    <text evidence="6">Part of the FGAM synthase complex composed of 1 PurL, 1 PurQ and 2 PurS subunits.</text>
</comment>
<dbReference type="InterPro" id="IPR003850">
    <property type="entry name" value="PurS"/>
</dbReference>
<evidence type="ECO:0000256" key="3">
    <source>
        <dbReference type="ARBA" id="ARBA00022741"/>
    </source>
</evidence>
<comment type="pathway">
    <text evidence="6">Purine metabolism; IMP biosynthesis via de novo pathway; 5-amino-1-(5-phospho-D-ribosyl)imidazole from N(2)-formyl-N(1)-(5-phospho-D-ribosyl)glycinamide: step 1/2.</text>
</comment>
<gene>
    <name evidence="6" type="primary">purS</name>
    <name evidence="7" type="ORF">BSZ37_11700</name>
</gene>
<evidence type="ECO:0000256" key="6">
    <source>
        <dbReference type="HAMAP-Rule" id="MF_01926"/>
    </source>
</evidence>
<comment type="caution">
    <text evidence="7">The sequence shown here is derived from an EMBL/GenBank/DDBJ whole genome shotgun (WGS) entry which is preliminary data.</text>
</comment>
<keyword evidence="8" id="KW-1185">Reference proteome</keyword>
<evidence type="ECO:0000256" key="4">
    <source>
        <dbReference type="ARBA" id="ARBA00022755"/>
    </source>
</evidence>
<dbReference type="OrthoDB" id="9799101at2"/>
<dbReference type="Pfam" id="PF02700">
    <property type="entry name" value="PurS"/>
    <property type="match status" value="1"/>
</dbReference>
<keyword evidence="5 6" id="KW-0067">ATP-binding</keyword>
<dbReference type="GO" id="GO:0005737">
    <property type="term" value="C:cytoplasm"/>
    <property type="evidence" value="ECO:0007669"/>
    <property type="project" value="UniProtKB-SubCell"/>
</dbReference>
<dbReference type="EC" id="6.3.5.3" evidence="6"/>
<comment type="similarity">
    <text evidence="6">Belongs to the PurS family.</text>
</comment>
<evidence type="ECO:0000313" key="8">
    <source>
        <dbReference type="Proteomes" id="UP000216339"/>
    </source>
</evidence>
<dbReference type="SUPFAM" id="SSF82697">
    <property type="entry name" value="PurS-like"/>
    <property type="match status" value="1"/>
</dbReference>
<evidence type="ECO:0000313" key="7">
    <source>
        <dbReference type="EMBL" id="PAP77047.1"/>
    </source>
</evidence>
<dbReference type="AlphaFoldDB" id="A0A271J157"/>
<dbReference type="PANTHER" id="PTHR34696:SF1">
    <property type="entry name" value="PHOSPHORIBOSYLFORMYLGLYCINAMIDINE SYNTHASE SUBUNIT PURS"/>
    <property type="match status" value="1"/>
</dbReference>
<dbReference type="PANTHER" id="PTHR34696">
    <property type="entry name" value="PHOSPHORIBOSYLFORMYLGLYCINAMIDINE SYNTHASE SUBUNIT PURS"/>
    <property type="match status" value="1"/>
</dbReference>
<dbReference type="EMBL" id="MQWD01000001">
    <property type="protein sequence ID" value="PAP77047.1"/>
    <property type="molecule type" value="Genomic_DNA"/>
</dbReference>
<dbReference type="GO" id="GO:0006189">
    <property type="term" value="P:'de novo' IMP biosynthetic process"/>
    <property type="evidence" value="ECO:0007669"/>
    <property type="project" value="UniProtKB-UniRule"/>
</dbReference>
<dbReference type="InterPro" id="IPR036604">
    <property type="entry name" value="PurS-like_sf"/>
</dbReference>
<dbReference type="NCBIfam" id="TIGR00302">
    <property type="entry name" value="phosphoribosylformylglycinamidine synthase subunit PurS"/>
    <property type="match status" value="1"/>
</dbReference>
<protein>
    <recommendedName>
        <fullName evidence="6">Phosphoribosylformylglycinamidine synthase subunit PurS</fullName>
        <shortName evidence="6">FGAM synthase</shortName>
        <ecNumber evidence="6">6.3.5.3</ecNumber>
    </recommendedName>
    <alternativeName>
        <fullName evidence="6">Formylglycinamide ribonucleotide amidotransferase subunit III</fullName>
        <shortName evidence="6">FGAR amidotransferase III</shortName>
        <shortName evidence="6">FGAR-AT III</shortName>
    </alternativeName>
    <alternativeName>
        <fullName evidence="6">Phosphoribosylformylglycinamidine synthase subunit III</fullName>
    </alternativeName>
</protein>